<gene>
    <name evidence="1" type="ORF">QYB95_15985</name>
</gene>
<dbReference type="RefSeq" id="WP_301139374.1">
    <property type="nucleotide sequence ID" value="NZ_JAUHTQ010000015.1"/>
</dbReference>
<sequence>MSQLIVKRLVYEANTMLVMLPLPHDVALLAAAYVKVRSQQFAVLKISEILRSLHSRLRVLVLIPFWI</sequence>
<dbReference type="Proteomes" id="UP001172743">
    <property type="component" value="Unassembled WGS sequence"/>
</dbReference>
<proteinExistence type="predicted"/>
<reference evidence="1" key="1">
    <citation type="submission" date="2023-07" db="EMBL/GenBank/DDBJ databases">
        <title>Ureibacillus sp. isolated from freshwater well.</title>
        <authorList>
            <person name="Kirdat K."/>
            <person name="Bhatt A."/>
            <person name="Teware R."/>
            <person name="Bhavsar Y."/>
            <person name="Yadav A."/>
        </authorList>
    </citation>
    <scope>NUCLEOTIDE SEQUENCE</scope>
    <source>
        <strain evidence="1">BA0131</strain>
    </source>
</reference>
<comment type="caution">
    <text evidence="1">The sequence shown here is derived from an EMBL/GenBank/DDBJ whole genome shotgun (WGS) entry which is preliminary data.</text>
</comment>
<accession>A0ABT8GUG6</accession>
<protein>
    <submittedName>
        <fullName evidence="1">Uncharacterized protein</fullName>
    </submittedName>
</protein>
<name>A0ABT8GUG6_9BACL</name>
<keyword evidence="2" id="KW-1185">Reference proteome</keyword>
<evidence type="ECO:0000313" key="1">
    <source>
        <dbReference type="EMBL" id="MDN4495054.1"/>
    </source>
</evidence>
<organism evidence="1 2">
    <name type="scientific">Ureibacillus aquaedulcis</name>
    <dbReference type="NCBI Taxonomy" id="3058421"/>
    <lineage>
        <taxon>Bacteria</taxon>
        <taxon>Bacillati</taxon>
        <taxon>Bacillota</taxon>
        <taxon>Bacilli</taxon>
        <taxon>Bacillales</taxon>
        <taxon>Caryophanaceae</taxon>
        <taxon>Ureibacillus</taxon>
    </lineage>
</organism>
<dbReference type="EMBL" id="JAUHTQ010000015">
    <property type="protein sequence ID" value="MDN4495054.1"/>
    <property type="molecule type" value="Genomic_DNA"/>
</dbReference>
<evidence type="ECO:0000313" key="2">
    <source>
        <dbReference type="Proteomes" id="UP001172743"/>
    </source>
</evidence>